<reference evidence="2" key="1">
    <citation type="journal article" date="2019" name="Int. J. Syst. Evol. Microbiol.">
        <title>The Global Catalogue of Microorganisms (GCM) 10K type strain sequencing project: providing services to taxonomists for standard genome sequencing and annotation.</title>
        <authorList>
            <consortium name="The Broad Institute Genomics Platform"/>
            <consortium name="The Broad Institute Genome Sequencing Center for Infectious Disease"/>
            <person name="Wu L."/>
            <person name="Ma J."/>
        </authorList>
    </citation>
    <scope>NUCLEOTIDE SEQUENCE [LARGE SCALE GENOMIC DNA]</scope>
    <source>
        <strain evidence="2">CCM 7640</strain>
    </source>
</reference>
<evidence type="ECO:0000313" key="1">
    <source>
        <dbReference type="EMBL" id="GGD90077.1"/>
    </source>
</evidence>
<dbReference type="EMBL" id="BMCM01000008">
    <property type="protein sequence ID" value="GGD90077.1"/>
    <property type="molecule type" value="Genomic_DNA"/>
</dbReference>
<evidence type="ECO:0000313" key="2">
    <source>
        <dbReference type="Proteomes" id="UP000629365"/>
    </source>
</evidence>
<sequence>MHDHYSPPTITPADISLPPTITLDLTWLVADTQQFGSSRIKTSSTNGSD</sequence>
<dbReference type="Proteomes" id="UP000629365">
    <property type="component" value="Unassembled WGS sequence"/>
</dbReference>
<name>A0ABQ1S472_9MICO</name>
<dbReference type="RefSeq" id="WP_188438112.1">
    <property type="nucleotide sequence ID" value="NZ_BMCM01000008.1"/>
</dbReference>
<gene>
    <name evidence="1" type="ORF">GCM10007269_35850</name>
</gene>
<accession>A0ABQ1S472</accession>
<proteinExistence type="predicted"/>
<comment type="caution">
    <text evidence="1">The sequence shown here is derived from an EMBL/GenBank/DDBJ whole genome shotgun (WGS) entry which is preliminary data.</text>
</comment>
<keyword evidence="2" id="KW-1185">Reference proteome</keyword>
<organism evidence="1 2">
    <name type="scientific">Microbacterium murale</name>
    <dbReference type="NCBI Taxonomy" id="1081040"/>
    <lineage>
        <taxon>Bacteria</taxon>
        <taxon>Bacillati</taxon>
        <taxon>Actinomycetota</taxon>
        <taxon>Actinomycetes</taxon>
        <taxon>Micrococcales</taxon>
        <taxon>Microbacteriaceae</taxon>
        <taxon>Microbacterium</taxon>
    </lineage>
</organism>
<protein>
    <submittedName>
        <fullName evidence="1">Uncharacterized protein</fullName>
    </submittedName>
</protein>